<dbReference type="PRINTS" id="PR00081">
    <property type="entry name" value="GDHRDH"/>
</dbReference>
<evidence type="ECO:0000313" key="5">
    <source>
        <dbReference type="Proteomes" id="UP000612329"/>
    </source>
</evidence>
<evidence type="ECO:0000256" key="1">
    <source>
        <dbReference type="ARBA" id="ARBA00006484"/>
    </source>
</evidence>
<dbReference type="PIRSF" id="PIRSF000126">
    <property type="entry name" value="11-beta-HSD1"/>
    <property type="match status" value="1"/>
</dbReference>
<organism evidence="4 5">
    <name type="scientific">Yeosuana aromativorans</name>
    <dbReference type="NCBI Taxonomy" id="288019"/>
    <lineage>
        <taxon>Bacteria</taxon>
        <taxon>Pseudomonadati</taxon>
        <taxon>Bacteroidota</taxon>
        <taxon>Flavobacteriia</taxon>
        <taxon>Flavobacteriales</taxon>
        <taxon>Flavobacteriaceae</taxon>
        <taxon>Yeosuana</taxon>
    </lineage>
</organism>
<dbReference type="PANTHER" id="PTHR43086:SF3">
    <property type="entry name" value="NADP-DEPENDENT 3-HYDROXY ACID DEHYDROGENASE YDFG"/>
    <property type="match status" value="1"/>
</dbReference>
<keyword evidence="2" id="KW-0560">Oxidoreductase</keyword>
<protein>
    <submittedName>
        <fullName evidence="4">Short-chain dehydrogenase</fullName>
    </submittedName>
</protein>
<evidence type="ECO:0000256" key="2">
    <source>
        <dbReference type="ARBA" id="ARBA00023002"/>
    </source>
</evidence>
<evidence type="ECO:0000256" key="3">
    <source>
        <dbReference type="RuleBase" id="RU000363"/>
    </source>
</evidence>
<dbReference type="Pfam" id="PF00106">
    <property type="entry name" value="adh_short"/>
    <property type="match status" value="1"/>
</dbReference>
<dbReference type="AlphaFoldDB" id="A0A8J3BJJ5"/>
<reference evidence="4" key="1">
    <citation type="journal article" date="2014" name="Int. J. Syst. Evol. Microbiol.">
        <title>Complete genome sequence of Corynebacterium casei LMG S-19264T (=DSM 44701T), isolated from a smear-ripened cheese.</title>
        <authorList>
            <consortium name="US DOE Joint Genome Institute (JGI-PGF)"/>
            <person name="Walter F."/>
            <person name="Albersmeier A."/>
            <person name="Kalinowski J."/>
            <person name="Ruckert C."/>
        </authorList>
    </citation>
    <scope>NUCLEOTIDE SEQUENCE</scope>
    <source>
        <strain evidence="4">JCM 12862</strain>
    </source>
</reference>
<dbReference type="InterPro" id="IPR036291">
    <property type="entry name" value="NAD(P)-bd_dom_sf"/>
</dbReference>
<dbReference type="PRINTS" id="PR00080">
    <property type="entry name" value="SDRFAMILY"/>
</dbReference>
<dbReference type="PANTHER" id="PTHR43086">
    <property type="entry name" value="VERY-LONG-CHAIN 3-OXOOACYL-COA REDUCTASE"/>
    <property type="match status" value="1"/>
</dbReference>
<dbReference type="Gene3D" id="3.40.50.720">
    <property type="entry name" value="NAD(P)-binding Rossmann-like Domain"/>
    <property type="match status" value="1"/>
</dbReference>
<proteinExistence type="inferred from homology"/>
<reference evidence="4" key="2">
    <citation type="submission" date="2020-09" db="EMBL/GenBank/DDBJ databases">
        <authorList>
            <person name="Sun Q."/>
            <person name="Ohkuma M."/>
        </authorList>
    </citation>
    <scope>NUCLEOTIDE SEQUENCE</scope>
    <source>
        <strain evidence="4">JCM 12862</strain>
    </source>
</reference>
<comment type="similarity">
    <text evidence="1 3">Belongs to the short-chain dehydrogenases/reductases (SDR) family.</text>
</comment>
<name>A0A8J3BJJ5_9FLAO</name>
<dbReference type="SUPFAM" id="SSF51735">
    <property type="entry name" value="NAD(P)-binding Rossmann-fold domains"/>
    <property type="match status" value="1"/>
</dbReference>
<evidence type="ECO:0000313" key="4">
    <source>
        <dbReference type="EMBL" id="GGK25688.1"/>
    </source>
</evidence>
<dbReference type="InterPro" id="IPR002347">
    <property type="entry name" value="SDR_fam"/>
</dbReference>
<dbReference type="EMBL" id="BMNR01000004">
    <property type="protein sequence ID" value="GGK25688.1"/>
    <property type="molecule type" value="Genomic_DNA"/>
</dbReference>
<dbReference type="CDD" id="cd05233">
    <property type="entry name" value="SDR_c"/>
    <property type="match status" value="1"/>
</dbReference>
<accession>A0A8J3BJJ5</accession>
<comment type="caution">
    <text evidence="4">The sequence shown here is derived from an EMBL/GenBank/DDBJ whole genome shotgun (WGS) entry which is preliminary data.</text>
</comment>
<gene>
    <name evidence="4" type="primary">dltE</name>
    <name evidence="4" type="ORF">GCM10007962_19930</name>
</gene>
<dbReference type="GO" id="GO:0016491">
    <property type="term" value="F:oxidoreductase activity"/>
    <property type="evidence" value="ECO:0007669"/>
    <property type="project" value="UniProtKB-KW"/>
</dbReference>
<sequence>MTKTALITGAASGLGYELSLLLAKDAYNLILIDVDAENLNKVKAEISQAYSCKIDVLVKDLSKPNVAIEIVEDLNDVVIDVLVNNAGFGLFGSFNNTDWDRELDMLYVHIITTTHLTKLLLEGMVQRGSGKILNISSLAAFQPGPLMSIYYASKSYLLSFSEAIANELRDTGVTVTVLCPGPTKTAFQEVVSENATDNKISFNMACPSEVAHYGYKAMQKGKTVAIPGLFNKFLATIHRFVTRKMAVKIIRNIQEMNRE</sequence>
<keyword evidence="5" id="KW-1185">Reference proteome</keyword>
<dbReference type="RefSeq" id="WP_188652592.1">
    <property type="nucleotide sequence ID" value="NZ_BMNR01000004.1"/>
</dbReference>
<dbReference type="Proteomes" id="UP000612329">
    <property type="component" value="Unassembled WGS sequence"/>
</dbReference>